<gene>
    <name evidence="15" type="ORF">P153DRAFT_307730</name>
</gene>
<evidence type="ECO:0000259" key="14">
    <source>
        <dbReference type="SMART" id="SM01024"/>
    </source>
</evidence>
<dbReference type="OrthoDB" id="10251412at2759"/>
<dbReference type="Gene3D" id="3.40.50.300">
    <property type="entry name" value="P-loop containing nucleotide triphosphate hydrolases"/>
    <property type="match status" value="1"/>
</dbReference>
<dbReference type="SMART" id="SM01024">
    <property type="entry name" value="BCS1_N"/>
    <property type="match status" value="1"/>
</dbReference>
<dbReference type="GO" id="GO:0005524">
    <property type="term" value="F:ATP binding"/>
    <property type="evidence" value="ECO:0007669"/>
    <property type="project" value="UniProtKB-KW"/>
</dbReference>
<dbReference type="GO" id="GO:0034551">
    <property type="term" value="P:mitochondrial respiratory chain complex III assembly"/>
    <property type="evidence" value="ECO:0007669"/>
    <property type="project" value="UniProtKB-ARBA"/>
</dbReference>
<comment type="similarity">
    <text evidence="2">Belongs to the AAA ATPase family. BCS1 subfamily.</text>
</comment>
<dbReference type="Pfam" id="PF25426">
    <property type="entry name" value="AAA_lid_BCS1"/>
    <property type="match status" value="1"/>
</dbReference>
<evidence type="ECO:0000313" key="16">
    <source>
        <dbReference type="Proteomes" id="UP000799771"/>
    </source>
</evidence>
<evidence type="ECO:0000256" key="5">
    <source>
        <dbReference type="ARBA" id="ARBA00022792"/>
    </source>
</evidence>
<keyword evidence="6" id="KW-0378">Hydrolase</keyword>
<dbReference type="CDD" id="cd19510">
    <property type="entry name" value="RecA-like_BCS1"/>
    <property type="match status" value="1"/>
</dbReference>
<dbReference type="AlphaFoldDB" id="A0A6A6AQ98"/>
<evidence type="ECO:0000256" key="1">
    <source>
        <dbReference type="ARBA" id="ARBA00004434"/>
    </source>
</evidence>
<dbReference type="InterPro" id="IPR027417">
    <property type="entry name" value="P-loop_NTPase"/>
</dbReference>
<keyword evidence="8" id="KW-1133">Transmembrane helix</keyword>
<keyword evidence="4 12" id="KW-0547">Nucleotide-binding</keyword>
<sequence length="415" mass="46773">MLVDLEITRHDAAYPWLLQWMTTYHRTQQTSTQSVAQSGVLNRVLNRIDPRMHHLQVRTSAPQDGPSHAAHFHFVPGPGRHFLRYRNAFILVDRQRQQNALEINGGEPFETISLTTLYSHRSVFEDIFAEAHKLYQQSQEGKTIIYNSMGTAWQPFGEPKRKRPLDSVALERGVKERIVEDMEAFISSRTWYLDRGIPYRRGYLLYGPPGTGKSSFIQALAGHLDFNIAILNVSERGLTDDRLNHLLTKVPRRTLVLLEDVDVAFMNRKTPGPDGFASASVTFSGLLNALDGVASAEERIIFLTTNHVERLDEALIRPGRVDMTVRLGEATQYQIEQLWDRFYAEFDAGGHAKQRFLAKVKELGLIDSVSTAALQGLFLYNKDDVEGAISMVEGLTAGHKRLEGHVGIAGHVDVK</sequence>
<evidence type="ECO:0000256" key="9">
    <source>
        <dbReference type="ARBA" id="ARBA00023128"/>
    </source>
</evidence>
<dbReference type="EMBL" id="ML977499">
    <property type="protein sequence ID" value="KAF2133185.1"/>
    <property type="molecule type" value="Genomic_DNA"/>
</dbReference>
<evidence type="ECO:0000256" key="10">
    <source>
        <dbReference type="ARBA" id="ARBA00023136"/>
    </source>
</evidence>
<keyword evidence="7 12" id="KW-0067">ATP-binding</keyword>
<evidence type="ECO:0000256" key="2">
    <source>
        <dbReference type="ARBA" id="ARBA00007448"/>
    </source>
</evidence>
<feature type="domain" description="BCS1 N-terminal" evidence="14">
    <location>
        <begin position="1"/>
        <end position="168"/>
    </location>
</feature>
<evidence type="ECO:0000256" key="3">
    <source>
        <dbReference type="ARBA" id="ARBA00022692"/>
    </source>
</evidence>
<keyword evidence="9" id="KW-0496">Mitochondrion</keyword>
<name>A0A6A6AQ98_9PLEO</name>
<dbReference type="GO" id="GO:0008233">
    <property type="term" value="F:peptidase activity"/>
    <property type="evidence" value="ECO:0007669"/>
    <property type="project" value="UniProtKB-KW"/>
</dbReference>
<dbReference type="GO" id="GO:0016887">
    <property type="term" value="F:ATP hydrolysis activity"/>
    <property type="evidence" value="ECO:0007669"/>
    <property type="project" value="InterPro"/>
</dbReference>
<dbReference type="InterPro" id="IPR014851">
    <property type="entry name" value="BCS1_N"/>
</dbReference>
<evidence type="ECO:0000256" key="7">
    <source>
        <dbReference type="ARBA" id="ARBA00022840"/>
    </source>
</evidence>
<evidence type="ECO:0000256" key="8">
    <source>
        <dbReference type="ARBA" id="ARBA00022989"/>
    </source>
</evidence>
<keyword evidence="16" id="KW-1185">Reference proteome</keyword>
<dbReference type="Pfam" id="PF00004">
    <property type="entry name" value="AAA"/>
    <property type="match status" value="1"/>
</dbReference>
<dbReference type="GO" id="GO:0006508">
    <property type="term" value="P:proteolysis"/>
    <property type="evidence" value="ECO:0007669"/>
    <property type="project" value="UniProtKB-KW"/>
</dbReference>
<dbReference type="InterPro" id="IPR003960">
    <property type="entry name" value="ATPase_AAA_CS"/>
</dbReference>
<dbReference type="RefSeq" id="XP_033527572.1">
    <property type="nucleotide sequence ID" value="XM_033664673.1"/>
</dbReference>
<dbReference type="GeneID" id="54405105"/>
<evidence type="ECO:0000313" key="15">
    <source>
        <dbReference type="EMBL" id="KAF2133185.1"/>
    </source>
</evidence>
<dbReference type="InterPro" id="IPR057495">
    <property type="entry name" value="AAA_lid_BCS1"/>
</dbReference>
<keyword evidence="10" id="KW-0472">Membrane</keyword>
<dbReference type="PROSITE" id="PS00674">
    <property type="entry name" value="AAA"/>
    <property type="match status" value="1"/>
</dbReference>
<feature type="domain" description="AAA+ ATPase" evidence="13">
    <location>
        <begin position="199"/>
        <end position="331"/>
    </location>
</feature>
<keyword evidence="3" id="KW-0812">Transmembrane</keyword>
<evidence type="ECO:0000256" key="12">
    <source>
        <dbReference type="RuleBase" id="RU003651"/>
    </source>
</evidence>
<proteinExistence type="inferred from homology"/>
<dbReference type="GO" id="GO:0005743">
    <property type="term" value="C:mitochondrial inner membrane"/>
    <property type="evidence" value="ECO:0007669"/>
    <property type="project" value="UniProtKB-SubCell"/>
</dbReference>
<evidence type="ECO:0000259" key="13">
    <source>
        <dbReference type="SMART" id="SM00382"/>
    </source>
</evidence>
<dbReference type="InterPro" id="IPR003959">
    <property type="entry name" value="ATPase_AAA_core"/>
</dbReference>
<protein>
    <submittedName>
        <fullName evidence="15">26S protease regulatory subunit 8</fullName>
    </submittedName>
</protein>
<dbReference type="SUPFAM" id="SSF52540">
    <property type="entry name" value="P-loop containing nucleoside triphosphate hydrolases"/>
    <property type="match status" value="1"/>
</dbReference>
<dbReference type="InterPro" id="IPR003593">
    <property type="entry name" value="AAA+_ATPase"/>
</dbReference>
<evidence type="ECO:0000256" key="11">
    <source>
        <dbReference type="ARBA" id="ARBA00048778"/>
    </source>
</evidence>
<accession>A0A6A6AQ98</accession>
<evidence type="ECO:0000256" key="4">
    <source>
        <dbReference type="ARBA" id="ARBA00022741"/>
    </source>
</evidence>
<dbReference type="InterPro" id="IPR050747">
    <property type="entry name" value="Mitochondrial_chaperone_BCS1"/>
</dbReference>
<dbReference type="Pfam" id="PF08740">
    <property type="entry name" value="BCS1_N"/>
    <property type="match status" value="1"/>
</dbReference>
<comment type="subcellular location">
    <subcellularLocation>
        <location evidence="1">Mitochondrion inner membrane</location>
        <topology evidence="1">Single-pass membrane protein</topology>
    </subcellularLocation>
</comment>
<evidence type="ECO:0000256" key="6">
    <source>
        <dbReference type="ARBA" id="ARBA00022801"/>
    </source>
</evidence>
<reference evidence="15" key="1">
    <citation type="journal article" date="2020" name="Stud. Mycol.">
        <title>101 Dothideomycetes genomes: a test case for predicting lifestyles and emergence of pathogens.</title>
        <authorList>
            <person name="Haridas S."/>
            <person name="Albert R."/>
            <person name="Binder M."/>
            <person name="Bloem J."/>
            <person name="Labutti K."/>
            <person name="Salamov A."/>
            <person name="Andreopoulos B."/>
            <person name="Baker S."/>
            <person name="Barry K."/>
            <person name="Bills G."/>
            <person name="Bluhm B."/>
            <person name="Cannon C."/>
            <person name="Castanera R."/>
            <person name="Culley D."/>
            <person name="Daum C."/>
            <person name="Ezra D."/>
            <person name="Gonzalez J."/>
            <person name="Henrissat B."/>
            <person name="Kuo A."/>
            <person name="Liang C."/>
            <person name="Lipzen A."/>
            <person name="Lutzoni F."/>
            <person name="Magnuson J."/>
            <person name="Mondo S."/>
            <person name="Nolan M."/>
            <person name="Ohm R."/>
            <person name="Pangilinan J."/>
            <person name="Park H.-J."/>
            <person name="Ramirez L."/>
            <person name="Alfaro M."/>
            <person name="Sun H."/>
            <person name="Tritt A."/>
            <person name="Yoshinaga Y."/>
            <person name="Zwiers L.-H."/>
            <person name="Turgeon B."/>
            <person name="Goodwin S."/>
            <person name="Spatafora J."/>
            <person name="Crous P."/>
            <person name="Grigoriev I."/>
        </authorList>
    </citation>
    <scope>NUCLEOTIDE SEQUENCE</scope>
    <source>
        <strain evidence="15">CBS 119687</strain>
    </source>
</reference>
<comment type="catalytic activity">
    <reaction evidence="11">
        <text>ATP + H2O = ADP + phosphate + H(+)</text>
        <dbReference type="Rhea" id="RHEA:13065"/>
        <dbReference type="ChEBI" id="CHEBI:15377"/>
        <dbReference type="ChEBI" id="CHEBI:15378"/>
        <dbReference type="ChEBI" id="CHEBI:30616"/>
        <dbReference type="ChEBI" id="CHEBI:43474"/>
        <dbReference type="ChEBI" id="CHEBI:456216"/>
    </reaction>
    <physiologicalReaction direction="left-to-right" evidence="11">
        <dbReference type="Rhea" id="RHEA:13066"/>
    </physiologicalReaction>
</comment>
<dbReference type="Proteomes" id="UP000799771">
    <property type="component" value="Unassembled WGS sequence"/>
</dbReference>
<dbReference type="SMART" id="SM00382">
    <property type="entry name" value="AAA"/>
    <property type="match status" value="1"/>
</dbReference>
<dbReference type="FunFam" id="3.40.50.300:FF:000768">
    <property type="entry name" value="Probable mitochondrial chaperone bcs1"/>
    <property type="match status" value="1"/>
</dbReference>
<keyword evidence="5" id="KW-0999">Mitochondrion inner membrane</keyword>
<organism evidence="15 16">
    <name type="scientific">Dothidotthia symphoricarpi CBS 119687</name>
    <dbReference type="NCBI Taxonomy" id="1392245"/>
    <lineage>
        <taxon>Eukaryota</taxon>
        <taxon>Fungi</taxon>
        <taxon>Dikarya</taxon>
        <taxon>Ascomycota</taxon>
        <taxon>Pezizomycotina</taxon>
        <taxon>Dothideomycetes</taxon>
        <taxon>Pleosporomycetidae</taxon>
        <taxon>Pleosporales</taxon>
        <taxon>Dothidotthiaceae</taxon>
        <taxon>Dothidotthia</taxon>
    </lineage>
</organism>
<dbReference type="PANTHER" id="PTHR23070">
    <property type="entry name" value="BCS1 AAA-TYPE ATPASE"/>
    <property type="match status" value="1"/>
</dbReference>
<keyword evidence="15" id="KW-0645">Protease</keyword>